<gene>
    <name evidence="2" type="ORF">QO019_006224</name>
</gene>
<dbReference type="Proteomes" id="UP001236795">
    <property type="component" value="Unassembled WGS sequence"/>
</dbReference>
<dbReference type="EMBL" id="JAUSWC010000031">
    <property type="protein sequence ID" value="MDQ0491327.1"/>
    <property type="molecule type" value="Genomic_DNA"/>
</dbReference>
<keyword evidence="3" id="KW-1185">Reference proteome</keyword>
<evidence type="ECO:0000259" key="1">
    <source>
        <dbReference type="Pfam" id="PF04149"/>
    </source>
</evidence>
<dbReference type="InterPro" id="IPR007278">
    <property type="entry name" value="DUF397"/>
</dbReference>
<dbReference type="RefSeq" id="WP_258907078.1">
    <property type="nucleotide sequence ID" value="NZ_JAUSWC010000031.1"/>
</dbReference>
<evidence type="ECO:0000313" key="3">
    <source>
        <dbReference type="Proteomes" id="UP001236795"/>
    </source>
</evidence>
<accession>A0ABU0KPG7</accession>
<organism evidence="2 3">
    <name type="scientific">Streptomyces thermodiastaticus</name>
    <dbReference type="NCBI Taxonomy" id="44061"/>
    <lineage>
        <taxon>Bacteria</taxon>
        <taxon>Bacillati</taxon>
        <taxon>Actinomycetota</taxon>
        <taxon>Actinomycetes</taxon>
        <taxon>Kitasatosporales</taxon>
        <taxon>Streptomycetaceae</taxon>
        <taxon>Streptomyces</taxon>
    </lineage>
</organism>
<reference evidence="2 3" key="1">
    <citation type="submission" date="2023-07" db="EMBL/GenBank/DDBJ databases">
        <title>Genomic Encyclopedia of Type Strains, Phase IV (KMG-IV): sequencing the most valuable type-strain genomes for metagenomic binning, comparative biology and taxonomic classification.</title>
        <authorList>
            <person name="Goeker M."/>
        </authorList>
    </citation>
    <scope>NUCLEOTIDE SEQUENCE [LARGE SCALE GENOMIC DNA]</scope>
    <source>
        <strain evidence="2 3">DSM 40573</strain>
    </source>
</reference>
<name>A0ABU0KPG7_9ACTN</name>
<comment type="caution">
    <text evidence="2">The sequence shown here is derived from an EMBL/GenBank/DDBJ whole genome shotgun (WGS) entry which is preliminary data.</text>
</comment>
<evidence type="ECO:0000313" key="2">
    <source>
        <dbReference type="EMBL" id="MDQ0491327.1"/>
    </source>
</evidence>
<sequence length="79" mass="8144">MKKPTPMAPELTAAGAVWRKSTYSDGAGNNCIEAAAFPSVVGVRDSKFPEGAALVFPRSSWSAFVSAAGSGELQIEPTA</sequence>
<proteinExistence type="predicted"/>
<feature type="domain" description="DUF397" evidence="1">
    <location>
        <begin position="16"/>
        <end position="68"/>
    </location>
</feature>
<protein>
    <recommendedName>
        <fullName evidence="1">DUF397 domain-containing protein</fullName>
    </recommendedName>
</protein>
<dbReference type="Pfam" id="PF04149">
    <property type="entry name" value="DUF397"/>
    <property type="match status" value="1"/>
</dbReference>